<comment type="caution">
    <text evidence="1">The sequence shown here is derived from an EMBL/GenBank/DDBJ whole genome shotgun (WGS) entry which is preliminary data.</text>
</comment>
<gene>
    <name evidence="1" type="ORF">Tci_900118</name>
</gene>
<proteinExistence type="predicted"/>
<sequence>AGVVEQVLLVEGKQLGGQWAGFVAVLHRDAADAGA</sequence>
<feature type="non-terminal residue" evidence="1">
    <location>
        <position position="1"/>
    </location>
</feature>
<accession>A0A699V3F8</accession>
<protein>
    <submittedName>
        <fullName evidence="1">Uncharacterized protein</fullName>
    </submittedName>
</protein>
<organism evidence="1">
    <name type="scientific">Tanacetum cinerariifolium</name>
    <name type="common">Dalmatian daisy</name>
    <name type="synonym">Chrysanthemum cinerariifolium</name>
    <dbReference type="NCBI Taxonomy" id="118510"/>
    <lineage>
        <taxon>Eukaryota</taxon>
        <taxon>Viridiplantae</taxon>
        <taxon>Streptophyta</taxon>
        <taxon>Embryophyta</taxon>
        <taxon>Tracheophyta</taxon>
        <taxon>Spermatophyta</taxon>
        <taxon>Magnoliopsida</taxon>
        <taxon>eudicotyledons</taxon>
        <taxon>Gunneridae</taxon>
        <taxon>Pentapetalae</taxon>
        <taxon>asterids</taxon>
        <taxon>campanulids</taxon>
        <taxon>Asterales</taxon>
        <taxon>Asteraceae</taxon>
        <taxon>Asteroideae</taxon>
        <taxon>Anthemideae</taxon>
        <taxon>Anthemidinae</taxon>
        <taxon>Tanacetum</taxon>
    </lineage>
</organism>
<dbReference type="AlphaFoldDB" id="A0A699V3F8"/>
<dbReference type="EMBL" id="BKCJ011382809">
    <property type="protein sequence ID" value="GFD28149.1"/>
    <property type="molecule type" value="Genomic_DNA"/>
</dbReference>
<reference evidence="1" key="1">
    <citation type="journal article" date="2019" name="Sci. Rep.">
        <title>Draft genome of Tanacetum cinerariifolium, the natural source of mosquito coil.</title>
        <authorList>
            <person name="Yamashiro T."/>
            <person name="Shiraishi A."/>
            <person name="Satake H."/>
            <person name="Nakayama K."/>
        </authorList>
    </citation>
    <scope>NUCLEOTIDE SEQUENCE</scope>
</reference>
<name>A0A699V3F8_TANCI</name>
<evidence type="ECO:0000313" key="1">
    <source>
        <dbReference type="EMBL" id="GFD28149.1"/>
    </source>
</evidence>